<proteinExistence type="predicted"/>
<dbReference type="Pfam" id="PF10999">
    <property type="entry name" value="DUF2839"/>
    <property type="match status" value="1"/>
</dbReference>
<dbReference type="OrthoDB" id="541226at2"/>
<keyword evidence="3" id="KW-1185">Reference proteome</keyword>
<dbReference type="EMBL" id="RSCM01000004">
    <property type="protein sequence ID" value="RUS97799.1"/>
    <property type="molecule type" value="Genomic_DNA"/>
</dbReference>
<gene>
    <name evidence="2" type="ORF">DSM107003_16740</name>
</gene>
<dbReference type="AlphaFoldDB" id="A0A433UVE4"/>
<protein>
    <recommendedName>
        <fullName evidence="4">DUF2839 domain-containing protein</fullName>
    </recommendedName>
</protein>
<dbReference type="InterPro" id="IPR021262">
    <property type="entry name" value="DUF2839"/>
</dbReference>
<dbReference type="RefSeq" id="WP_127053509.1">
    <property type="nucleotide sequence ID" value="NZ_RSCM01000004.1"/>
</dbReference>
<keyword evidence="1" id="KW-1133">Transmembrane helix</keyword>
<keyword evidence="1" id="KW-0472">Membrane</keyword>
<accession>A0A433UVE4</accession>
<evidence type="ECO:0000313" key="3">
    <source>
        <dbReference type="Proteomes" id="UP000276103"/>
    </source>
</evidence>
<reference evidence="2 3" key="1">
    <citation type="journal article" date="2019" name="Genome Biol. Evol.">
        <title>Day and night: Metabolic profiles and evolutionary relationships of six axenic non-marine cyanobacteria.</title>
        <authorList>
            <person name="Will S.E."/>
            <person name="Henke P."/>
            <person name="Boedeker C."/>
            <person name="Huang S."/>
            <person name="Brinkmann H."/>
            <person name="Rohde M."/>
            <person name="Jarek M."/>
            <person name="Friedl T."/>
            <person name="Seufert S."/>
            <person name="Schumacher M."/>
            <person name="Overmann J."/>
            <person name="Neumann-Schaal M."/>
            <person name="Petersen J."/>
        </authorList>
    </citation>
    <scope>NUCLEOTIDE SEQUENCE [LARGE SCALE GENOMIC DNA]</scope>
    <source>
        <strain evidence="2 3">SAG 1403-4b</strain>
    </source>
</reference>
<evidence type="ECO:0008006" key="4">
    <source>
        <dbReference type="Google" id="ProtNLM"/>
    </source>
</evidence>
<organism evidence="2 3">
    <name type="scientific">Trichormus variabilis SAG 1403-4b</name>
    <dbReference type="NCBI Taxonomy" id="447716"/>
    <lineage>
        <taxon>Bacteria</taxon>
        <taxon>Bacillati</taxon>
        <taxon>Cyanobacteriota</taxon>
        <taxon>Cyanophyceae</taxon>
        <taxon>Nostocales</taxon>
        <taxon>Nostocaceae</taxon>
        <taxon>Trichormus</taxon>
    </lineage>
</organism>
<evidence type="ECO:0000256" key="1">
    <source>
        <dbReference type="SAM" id="Phobius"/>
    </source>
</evidence>
<evidence type="ECO:0000313" key="2">
    <source>
        <dbReference type="EMBL" id="RUS97799.1"/>
    </source>
</evidence>
<feature type="transmembrane region" description="Helical" evidence="1">
    <location>
        <begin position="43"/>
        <end position="67"/>
    </location>
</feature>
<dbReference type="Proteomes" id="UP000276103">
    <property type="component" value="Unassembled WGS sequence"/>
</dbReference>
<sequence length="71" mass="7990">MGEAKRRKTTLGEQYGQDTPILPWVPITKSQAELFVSLTTRGAWIGIGLMVVAWVTIRFIGPAFGWWQIVD</sequence>
<name>A0A433UVE4_ANAVA</name>
<keyword evidence="1" id="KW-0812">Transmembrane</keyword>
<comment type="caution">
    <text evidence="2">The sequence shown here is derived from an EMBL/GenBank/DDBJ whole genome shotgun (WGS) entry which is preliminary data.</text>
</comment>